<evidence type="ECO:0000313" key="5">
    <source>
        <dbReference type="Proteomes" id="UP000693981"/>
    </source>
</evidence>
<accession>A0A8T1X6X8</accession>
<dbReference type="PANTHER" id="PTHR48051">
    <property type="match status" value="1"/>
</dbReference>
<reference evidence="4" key="1">
    <citation type="submission" date="2021-02" db="EMBL/GenBank/DDBJ databases">
        <authorList>
            <person name="Palmer J.M."/>
        </authorList>
    </citation>
    <scope>NUCLEOTIDE SEQUENCE</scope>
    <source>
        <strain evidence="4">SCRP23</strain>
    </source>
</reference>
<feature type="compositionally biased region" description="Basic and acidic residues" evidence="3">
    <location>
        <begin position="355"/>
        <end position="379"/>
    </location>
</feature>
<keyword evidence="1" id="KW-0433">Leucine-rich repeat</keyword>
<feature type="region of interest" description="Disordered" evidence="3">
    <location>
        <begin position="331"/>
        <end position="519"/>
    </location>
</feature>
<gene>
    <name evidence="4" type="primary">LRRC9_1</name>
    <name evidence="4" type="ORF">PHYBOEH_002967</name>
</gene>
<dbReference type="SMART" id="SM00365">
    <property type="entry name" value="LRR_SD22"/>
    <property type="match status" value="6"/>
</dbReference>
<dbReference type="AlphaFoldDB" id="A0A8T1X6X8"/>
<feature type="compositionally biased region" description="Basic and acidic residues" evidence="3">
    <location>
        <begin position="392"/>
        <end position="418"/>
    </location>
</feature>
<dbReference type="Pfam" id="PF12799">
    <property type="entry name" value="LRR_4"/>
    <property type="match status" value="1"/>
</dbReference>
<keyword evidence="5" id="KW-1185">Reference proteome</keyword>
<dbReference type="InterPro" id="IPR025875">
    <property type="entry name" value="Leu-rich_rpt_4"/>
</dbReference>
<feature type="region of interest" description="Disordered" evidence="3">
    <location>
        <begin position="253"/>
        <end position="309"/>
    </location>
</feature>
<dbReference type="InterPro" id="IPR050216">
    <property type="entry name" value="LRR_domain-containing"/>
</dbReference>
<feature type="compositionally biased region" description="Basic and acidic residues" evidence="3">
    <location>
        <begin position="339"/>
        <end position="348"/>
    </location>
</feature>
<feature type="compositionally biased region" description="Basic and acidic residues" evidence="3">
    <location>
        <begin position="257"/>
        <end position="266"/>
    </location>
</feature>
<dbReference type="SMART" id="SM00369">
    <property type="entry name" value="LRR_TYP"/>
    <property type="match status" value="7"/>
</dbReference>
<feature type="compositionally biased region" description="Basic and acidic residues" evidence="3">
    <location>
        <begin position="447"/>
        <end position="488"/>
    </location>
</feature>
<evidence type="ECO:0000256" key="2">
    <source>
        <dbReference type="ARBA" id="ARBA00022737"/>
    </source>
</evidence>
<dbReference type="Proteomes" id="UP000693981">
    <property type="component" value="Unassembled WGS sequence"/>
</dbReference>
<protein>
    <submittedName>
        <fullName evidence="4">Leucine-rich repeat-containing protein 9</fullName>
    </submittedName>
</protein>
<dbReference type="InterPro" id="IPR003591">
    <property type="entry name" value="Leu-rich_rpt_typical-subtyp"/>
</dbReference>
<proteinExistence type="predicted"/>
<dbReference type="EMBL" id="JAGDFL010000018">
    <property type="protein sequence ID" value="KAG7401084.1"/>
    <property type="molecule type" value="Genomic_DNA"/>
</dbReference>
<comment type="caution">
    <text evidence="4">The sequence shown here is derived from an EMBL/GenBank/DDBJ whole genome shotgun (WGS) entry which is preliminary data.</text>
</comment>
<dbReference type="Pfam" id="PF13855">
    <property type="entry name" value="LRR_8"/>
    <property type="match status" value="1"/>
</dbReference>
<dbReference type="OrthoDB" id="1517790at2759"/>
<name>A0A8T1X6X8_9STRA</name>
<evidence type="ECO:0000256" key="1">
    <source>
        <dbReference type="ARBA" id="ARBA00022614"/>
    </source>
</evidence>
<dbReference type="InterPro" id="IPR001611">
    <property type="entry name" value="Leu-rich_rpt"/>
</dbReference>
<dbReference type="PROSITE" id="PS51450">
    <property type="entry name" value="LRR"/>
    <property type="match status" value="5"/>
</dbReference>
<evidence type="ECO:0000256" key="3">
    <source>
        <dbReference type="SAM" id="MobiDB-lite"/>
    </source>
</evidence>
<keyword evidence="2" id="KW-0677">Repeat</keyword>
<evidence type="ECO:0000313" key="4">
    <source>
        <dbReference type="EMBL" id="KAG7401084.1"/>
    </source>
</evidence>
<dbReference type="PANTHER" id="PTHR48051:SF1">
    <property type="entry name" value="RAS SUPPRESSOR PROTEIN 1"/>
    <property type="match status" value="1"/>
</dbReference>
<dbReference type="SMART" id="SM00364">
    <property type="entry name" value="LRR_BAC"/>
    <property type="match status" value="4"/>
</dbReference>
<feature type="compositionally biased region" description="Acidic residues" evidence="3">
    <location>
        <begin position="267"/>
        <end position="288"/>
    </location>
</feature>
<organism evidence="4 5">
    <name type="scientific">Phytophthora boehmeriae</name>
    <dbReference type="NCBI Taxonomy" id="109152"/>
    <lineage>
        <taxon>Eukaryota</taxon>
        <taxon>Sar</taxon>
        <taxon>Stramenopiles</taxon>
        <taxon>Oomycota</taxon>
        <taxon>Peronosporomycetes</taxon>
        <taxon>Peronosporales</taxon>
        <taxon>Peronosporaceae</taxon>
        <taxon>Phytophthora</taxon>
    </lineage>
</organism>
<feature type="compositionally biased region" description="Basic residues" evidence="3">
    <location>
        <begin position="380"/>
        <end position="391"/>
    </location>
</feature>
<dbReference type="GO" id="GO:0005737">
    <property type="term" value="C:cytoplasm"/>
    <property type="evidence" value="ECO:0007669"/>
    <property type="project" value="TreeGrafter"/>
</dbReference>
<sequence>MVSTSEPAQVDGKRKIKKLTAEKLAQFQAEISKGDGRQIDLTGRGIETIVSLDGLQRATKLDLSHNKLTKLSQLRTVLQTTMLKLTDNKLNGDGLAEVQHLKKLVVLNVADNQVSRIPVEVLRNLRNLKGLVLNNNSISTLDWLPKLPELNSLIVSNNRISQIPQRVVEGFPSLTKISISHNLLEEIPDLSQLTEITELRLSHNRIKKLPAHLARLKNLKVLELSHNQIDDWEGLEALSSLENLRQLNLTGNPIVGEKLDGTKKTEEEDSDDSSDDNSDDGGSDSDAEEEKKKKKSASKKNGGSAEDKEKIKAAKRLVAKNKMYNFKMKRLFPNLIVRDGQRVMDKRVHGYVAPPKEEKKEKHKKPEPSAKKKSKAETGKRKRDEHKKPKSKKEPSESTADSKVDSIVEKPAKKAKTSDKKKHKTETKEEAEPIATTEKKSKHKKQSKSEEPADNEDKHVLSVKEDKVKEKTEKTKEKKRKDKEQDKKKDKRQPKEIASGVVAVKQFKKSKKSKTAASKPVDLTQLNFTPDQVLKIERCVKAHEELHSIKAKMASNPVSEFVSKLMAPKYQSEEDTVAHLSTVAEGAKWRLHDDLPAQRKAGFHRHHQHTSPEGFPEVPRQYIVPSHSKEQNFATYAANSYSSAIAIQEEMKKRPF</sequence>